<keyword evidence="1" id="KW-0732">Signal</keyword>
<feature type="chain" id="PRO_5028913407" evidence="1">
    <location>
        <begin position="23"/>
        <end position="216"/>
    </location>
</feature>
<reference evidence="4 5" key="1">
    <citation type="submission" date="2020-08" db="EMBL/GenBank/DDBJ databases">
        <title>Genome sequence of Sphingomonas lutea KCTC 23642T.</title>
        <authorList>
            <person name="Hyun D.-W."/>
            <person name="Bae J.-W."/>
        </authorList>
    </citation>
    <scope>NUCLEOTIDE SEQUENCE [LARGE SCALE GENOMIC DNA]</scope>
    <source>
        <strain evidence="4 5">KCTC 23642</strain>
    </source>
</reference>
<accession>A0A7G9SLC0</accession>
<name>A0A7G9SLC0_9SPHN</name>
<dbReference type="KEGG" id="slut:H9L13_10880"/>
<dbReference type="NCBIfam" id="TIGR04362">
    <property type="entry name" value="choice_anch_C"/>
    <property type="match status" value="1"/>
</dbReference>
<keyword evidence="5" id="KW-1185">Reference proteome</keyword>
<dbReference type="EMBL" id="CP060718">
    <property type="protein sequence ID" value="QNN68645.1"/>
    <property type="molecule type" value="Genomic_DNA"/>
</dbReference>
<feature type="signal peptide" evidence="1">
    <location>
        <begin position="1"/>
        <end position="22"/>
    </location>
</feature>
<dbReference type="Gene3D" id="2.60.120.260">
    <property type="entry name" value="Galactose-binding domain-like"/>
    <property type="match status" value="1"/>
</dbReference>
<dbReference type="SUPFAM" id="SSF49785">
    <property type="entry name" value="Galactose-binding domain-like"/>
    <property type="match status" value="1"/>
</dbReference>
<evidence type="ECO:0000259" key="2">
    <source>
        <dbReference type="Pfam" id="PF04862"/>
    </source>
</evidence>
<dbReference type="InterPro" id="IPR008979">
    <property type="entry name" value="Galactose-bd-like_sf"/>
</dbReference>
<dbReference type="NCBIfam" id="TIGR02595">
    <property type="entry name" value="PEP_CTERM"/>
    <property type="match status" value="1"/>
</dbReference>
<evidence type="ECO:0000256" key="1">
    <source>
        <dbReference type="SAM" id="SignalP"/>
    </source>
</evidence>
<dbReference type="AlphaFoldDB" id="A0A7G9SLC0"/>
<sequence length="216" mass="22736">MMKRYLLGAAAALAIAASPASAATLINGGFEGGTFTQPYVTLSSANSTYDDIYGWEVTGGTVEWIGSYWQPHTGSKSLDLNGTSPGTISQNIADTVGGQSYAISFYASKNPDAGAPTRTGTISFGGQTQTFTYALSNTLANMSWQLYTFYFTASGANTLLSFSGNATTGGCCWGPALDDVSIAAVPEPEIWAMLLFGLGAVGWQMRRRNRLQVVTA</sequence>
<evidence type="ECO:0000313" key="4">
    <source>
        <dbReference type="EMBL" id="QNN68645.1"/>
    </source>
</evidence>
<evidence type="ECO:0000313" key="5">
    <source>
        <dbReference type="Proteomes" id="UP000515971"/>
    </source>
</evidence>
<protein>
    <submittedName>
        <fullName evidence="4">Choice-of-anchor C family protein</fullName>
    </submittedName>
</protein>
<dbReference type="InterPro" id="IPR013424">
    <property type="entry name" value="Ice-binding_C"/>
</dbReference>
<feature type="domain" description="DUF642" evidence="2">
    <location>
        <begin position="24"/>
        <end position="182"/>
    </location>
</feature>
<organism evidence="4 5">
    <name type="scientific">Sphingomonas lutea</name>
    <dbReference type="NCBI Taxonomy" id="1045317"/>
    <lineage>
        <taxon>Bacteria</taxon>
        <taxon>Pseudomonadati</taxon>
        <taxon>Pseudomonadota</taxon>
        <taxon>Alphaproteobacteria</taxon>
        <taxon>Sphingomonadales</taxon>
        <taxon>Sphingomonadaceae</taxon>
        <taxon>Sphingomonas</taxon>
    </lineage>
</organism>
<dbReference type="Proteomes" id="UP000515971">
    <property type="component" value="Chromosome"/>
</dbReference>
<dbReference type="Pfam" id="PF07589">
    <property type="entry name" value="PEP-CTERM"/>
    <property type="match status" value="1"/>
</dbReference>
<dbReference type="Pfam" id="PF04862">
    <property type="entry name" value="DUF642"/>
    <property type="match status" value="1"/>
</dbReference>
<dbReference type="InterPro" id="IPR027576">
    <property type="entry name" value="Choice_anch_C_dom"/>
</dbReference>
<feature type="domain" description="Ice-binding protein C-terminal" evidence="3">
    <location>
        <begin position="184"/>
        <end position="208"/>
    </location>
</feature>
<dbReference type="RefSeq" id="WP_187540371.1">
    <property type="nucleotide sequence ID" value="NZ_BAABJT010000001.1"/>
</dbReference>
<evidence type="ECO:0000259" key="3">
    <source>
        <dbReference type="Pfam" id="PF07589"/>
    </source>
</evidence>
<gene>
    <name evidence="4" type="ORF">H9L13_10880</name>
</gene>
<proteinExistence type="predicted"/>
<dbReference type="InterPro" id="IPR006946">
    <property type="entry name" value="DGR2-like_dom"/>
</dbReference>